<dbReference type="PROSITE" id="PS50853">
    <property type="entry name" value="FN3"/>
    <property type="match status" value="1"/>
</dbReference>
<organism evidence="3 4">
    <name type="scientific">Candidatus Magnetoglobus multicellularis str. Araruama</name>
    <dbReference type="NCBI Taxonomy" id="890399"/>
    <lineage>
        <taxon>Bacteria</taxon>
        <taxon>Pseudomonadati</taxon>
        <taxon>Thermodesulfobacteriota</taxon>
        <taxon>Desulfobacteria</taxon>
        <taxon>Desulfobacterales</taxon>
        <taxon>Desulfobacteraceae</taxon>
        <taxon>Candidatus Magnetoglobus</taxon>
    </lineage>
</organism>
<evidence type="ECO:0000259" key="2">
    <source>
        <dbReference type="PROSITE" id="PS50853"/>
    </source>
</evidence>
<dbReference type="SUPFAM" id="SSF49265">
    <property type="entry name" value="Fibronectin type III"/>
    <property type="match status" value="1"/>
</dbReference>
<accession>A0A1V1P2M8</accession>
<dbReference type="InterPro" id="IPR013783">
    <property type="entry name" value="Ig-like_fold"/>
</dbReference>
<feature type="domain" description="Fibronectin type-III" evidence="2">
    <location>
        <begin position="43"/>
        <end position="135"/>
    </location>
</feature>
<dbReference type="Gene3D" id="2.60.40.10">
    <property type="entry name" value="Immunoglobulins"/>
    <property type="match status" value="1"/>
</dbReference>
<dbReference type="InterPro" id="IPR003961">
    <property type="entry name" value="FN3_dom"/>
</dbReference>
<dbReference type="AlphaFoldDB" id="A0A1V1P2M8"/>
<dbReference type="EMBL" id="ATBP01000747">
    <property type="protein sequence ID" value="ETR69070.1"/>
    <property type="molecule type" value="Genomic_DNA"/>
</dbReference>
<evidence type="ECO:0000313" key="4">
    <source>
        <dbReference type="Proteomes" id="UP000189670"/>
    </source>
</evidence>
<dbReference type="Proteomes" id="UP000189670">
    <property type="component" value="Unassembled WGS sequence"/>
</dbReference>
<dbReference type="CDD" id="cd00063">
    <property type="entry name" value="FN3"/>
    <property type="match status" value="1"/>
</dbReference>
<name>A0A1V1P2M8_9BACT</name>
<reference evidence="4" key="1">
    <citation type="submission" date="2012-11" db="EMBL/GenBank/DDBJ databases">
        <authorList>
            <person name="Lucero-Rivera Y.E."/>
            <person name="Tovar-Ramirez D."/>
        </authorList>
    </citation>
    <scope>NUCLEOTIDE SEQUENCE [LARGE SCALE GENOMIC DNA]</scope>
    <source>
        <strain evidence="4">Araruama</strain>
    </source>
</reference>
<comment type="caution">
    <text evidence="3">The sequence shown here is derived from an EMBL/GenBank/DDBJ whole genome shotgun (WGS) entry which is preliminary data.</text>
</comment>
<feature type="chain" id="PRO_5010708292" description="Fibronectin type-III domain-containing protein" evidence="1">
    <location>
        <begin position="23"/>
        <end position="232"/>
    </location>
</feature>
<keyword evidence="1" id="KW-0732">Signal</keyword>
<dbReference type="InterPro" id="IPR036116">
    <property type="entry name" value="FN3_sf"/>
</dbReference>
<proteinExistence type="predicted"/>
<evidence type="ECO:0000313" key="3">
    <source>
        <dbReference type="EMBL" id="ETR69070.1"/>
    </source>
</evidence>
<gene>
    <name evidence="3" type="ORF">OMM_04176</name>
</gene>
<sequence>MKKTKIFIFFILLVIFIGNAFSEDNHAETIPQNLSYTLNVIYEKVNCDTDDVCSPHTVVLSWDHPEQTDGLQTYSVYKNDEKHQNQLAYSQTNSRAYWYDTDVQWGADYCYRISASYTEGESYLSEPLCLTVGQRIYSLPDSPDAFEYDTYFEKNWYALNVDDVAKINKVRLQYQWEATENPTPCTIESITPFEKMWMINDAGEPNGFYEKSIGIFSSIRLQVNGYFMWSIF</sequence>
<feature type="signal peptide" evidence="1">
    <location>
        <begin position="1"/>
        <end position="22"/>
    </location>
</feature>
<evidence type="ECO:0000256" key="1">
    <source>
        <dbReference type="SAM" id="SignalP"/>
    </source>
</evidence>
<protein>
    <recommendedName>
        <fullName evidence="2">Fibronectin type-III domain-containing protein</fullName>
    </recommendedName>
</protein>